<dbReference type="SUPFAM" id="SSF56954">
    <property type="entry name" value="Outer membrane efflux proteins (OEP)"/>
    <property type="match status" value="1"/>
</dbReference>
<evidence type="ECO:0000313" key="4">
    <source>
        <dbReference type="EMBL" id="EKF74395.1"/>
    </source>
</evidence>
<dbReference type="eggNOG" id="COG1538">
    <property type="taxonomic scope" value="Bacteria"/>
</dbReference>
<gene>
    <name evidence="4" type="ORF">A11A3_09350</name>
</gene>
<feature type="chain" id="PRO_5003947960" evidence="3">
    <location>
        <begin position="25"/>
        <end position="405"/>
    </location>
</feature>
<reference evidence="4 5" key="1">
    <citation type="journal article" date="2012" name="J. Bacteriol.">
        <title>Genome Sequence of the Alkane-Degrading Bacterium Alcanivorax hongdengensis Type Strain A-11-3.</title>
        <authorList>
            <person name="Lai Q."/>
            <person name="Shao Z."/>
        </authorList>
    </citation>
    <scope>NUCLEOTIDE SEQUENCE [LARGE SCALE GENOMIC DNA]</scope>
    <source>
        <strain evidence="4 5">A-11-3</strain>
    </source>
</reference>
<keyword evidence="5" id="KW-1185">Reference proteome</keyword>
<organism evidence="4 5">
    <name type="scientific">Alcanivorax hongdengensis A-11-3</name>
    <dbReference type="NCBI Taxonomy" id="1177179"/>
    <lineage>
        <taxon>Bacteria</taxon>
        <taxon>Pseudomonadati</taxon>
        <taxon>Pseudomonadota</taxon>
        <taxon>Gammaproteobacteria</taxon>
        <taxon>Oceanospirillales</taxon>
        <taxon>Alcanivoracaceae</taxon>
        <taxon>Alcanivorax</taxon>
    </lineage>
</organism>
<evidence type="ECO:0000256" key="2">
    <source>
        <dbReference type="SAM" id="Coils"/>
    </source>
</evidence>
<accession>L0WF31</accession>
<dbReference type="InterPro" id="IPR003423">
    <property type="entry name" value="OMP_efflux"/>
</dbReference>
<feature type="coiled-coil region" evidence="2">
    <location>
        <begin position="141"/>
        <end position="196"/>
    </location>
</feature>
<name>L0WF31_9GAMM</name>
<keyword evidence="3" id="KW-0732">Signal</keyword>
<feature type="signal peptide" evidence="3">
    <location>
        <begin position="1"/>
        <end position="24"/>
    </location>
</feature>
<dbReference type="AlphaFoldDB" id="L0WF31"/>
<dbReference type="OrthoDB" id="5801460at2"/>
<dbReference type="Pfam" id="PF02321">
    <property type="entry name" value="OEP"/>
    <property type="match status" value="1"/>
</dbReference>
<keyword evidence="2" id="KW-0175">Coiled coil</keyword>
<evidence type="ECO:0000313" key="5">
    <source>
        <dbReference type="Proteomes" id="UP000010164"/>
    </source>
</evidence>
<proteinExistence type="inferred from homology"/>
<dbReference type="InterPro" id="IPR010131">
    <property type="entry name" value="MdtP/NodT-like"/>
</dbReference>
<dbReference type="STRING" id="1177179.A11A3_09350"/>
<dbReference type="Gene3D" id="1.20.1600.10">
    <property type="entry name" value="Outer membrane efflux proteins (OEP)"/>
    <property type="match status" value="1"/>
</dbReference>
<dbReference type="PANTHER" id="PTHR30203">
    <property type="entry name" value="OUTER MEMBRANE CATION EFFLUX PROTEIN"/>
    <property type="match status" value="1"/>
</dbReference>
<comment type="similarity">
    <text evidence="1">Belongs to the outer membrane factor (OMF) (TC 1.B.17) family.</text>
</comment>
<dbReference type="GO" id="GO:0015562">
    <property type="term" value="F:efflux transmembrane transporter activity"/>
    <property type="evidence" value="ECO:0007669"/>
    <property type="project" value="InterPro"/>
</dbReference>
<sequence length="405" mass="44651">MESKTVVRTSALLAVLLCAPGVQAAGNEWARWVQRQVSALPASAAINAARDQARAQTEAASQPLYNPALNIGYEDSADITRTVGLSQTLDWSGKARAARDSATLRMDLVDNQAGQARARLLADALDALVRFDAAGARLAAARQQEQQLTDLTDLIRRREQAGDLGQVDAQLAYLSLAQAQQKLADAEAQSTAATTALQQGLAVARPARALPAVDRWLAEPAPVDSRLPHSYALQRADLRQQLAERQVTLADKARNSDPSLGLRLGKEGDDRLWGVDLSVPLKVFNTGKADYRAALASQDQRQAQLAKTRNDARAALQGARQTYLQRRHRWQTWQRLTGDSLAGSDDLLERVWRQGELTTQDYLQALNQRLETRLSGIALCEAMQQAWLQWLYQSAQLDDWLNDFR</sequence>
<evidence type="ECO:0000256" key="1">
    <source>
        <dbReference type="ARBA" id="ARBA00007613"/>
    </source>
</evidence>
<evidence type="ECO:0000256" key="3">
    <source>
        <dbReference type="SAM" id="SignalP"/>
    </source>
</evidence>
<dbReference type="Proteomes" id="UP000010164">
    <property type="component" value="Unassembled WGS sequence"/>
</dbReference>
<protein>
    <submittedName>
        <fullName evidence="4">Cation efflux system protein</fullName>
    </submittedName>
</protein>
<dbReference type="PANTHER" id="PTHR30203:SF24">
    <property type="entry name" value="BLR4935 PROTEIN"/>
    <property type="match status" value="1"/>
</dbReference>
<dbReference type="RefSeq" id="WP_008929048.1">
    <property type="nucleotide sequence ID" value="NZ_AMRJ01000012.1"/>
</dbReference>
<comment type="caution">
    <text evidence="4">The sequence shown here is derived from an EMBL/GenBank/DDBJ whole genome shotgun (WGS) entry which is preliminary data.</text>
</comment>
<dbReference type="PATRIC" id="fig|1177179.3.peg.1869"/>
<dbReference type="EMBL" id="AMRJ01000012">
    <property type="protein sequence ID" value="EKF74395.1"/>
    <property type="molecule type" value="Genomic_DNA"/>
</dbReference>